<keyword evidence="10" id="KW-1185">Reference proteome</keyword>
<evidence type="ECO:0000256" key="4">
    <source>
        <dbReference type="ARBA" id="ARBA00022617"/>
    </source>
</evidence>
<keyword evidence="4" id="KW-0408">Iron</keyword>
<dbReference type="InterPro" id="IPR008630">
    <property type="entry name" value="Glyco_trans_34"/>
</dbReference>
<dbReference type="RefSeq" id="XP_040661982.1">
    <property type="nucleotide sequence ID" value="XM_040805768.1"/>
</dbReference>
<organism evidence="9 10">
    <name type="scientific">Aspergillus versicolor CBS 583.65</name>
    <dbReference type="NCBI Taxonomy" id="1036611"/>
    <lineage>
        <taxon>Eukaryota</taxon>
        <taxon>Fungi</taxon>
        <taxon>Dikarya</taxon>
        <taxon>Ascomycota</taxon>
        <taxon>Pezizomycotina</taxon>
        <taxon>Eurotiomycetes</taxon>
        <taxon>Eurotiomycetidae</taxon>
        <taxon>Eurotiales</taxon>
        <taxon>Aspergillaceae</taxon>
        <taxon>Aspergillus</taxon>
        <taxon>Aspergillus subgen. Nidulantes</taxon>
    </lineage>
</organism>
<dbReference type="GO" id="GO:0044550">
    <property type="term" value="P:secondary metabolite biosynthetic process"/>
    <property type="evidence" value="ECO:0007669"/>
    <property type="project" value="UniProtKB-ARBA"/>
</dbReference>
<evidence type="ECO:0000256" key="8">
    <source>
        <dbReference type="SAM" id="SignalP"/>
    </source>
</evidence>
<dbReference type="InterPro" id="IPR036396">
    <property type="entry name" value="Cyt_P450_sf"/>
</dbReference>
<keyword evidence="7" id="KW-0560">Oxidoreductase</keyword>
<keyword evidence="8" id="KW-0732">Signal</keyword>
<sequence>MIAHTHSRSKRLILALLAFSALLSLIWLNTPSKDENESWRETLRSLTVPASNTRRITKVSMLYGNRNTLYERALQSHRRHAERWGYGMDVLQNDIAVGYWNKPSYLLSLVIEELAKPVAERVEWFMWVDADTVVINPAIPLEIFLPPFEVEDIHIIATKDHKGLNTGIFFLRVHQKTVDILIKTLGYPVYNPKVALGVQVDQTAMEKVVAQPALKNSVLYLPRTWINTYEWAHAYEGDRGNLLVHFPGLGDQRWAHMAKWLDIVEQTPEAWEVPVNETWYLEQSSAFWDRVLTAKKIIWEHEKALAAVKGPVPMSSRNKQMERAVEELQKVLSEEPYSDKLMDLRIKDYVRPTVLFQVHRQAHRNMQFSFIVGNLPSFLLVLGGVYFLTLAHRVSKNPLSSVPGPQITKWTDLVLKYYTVIGQRPRYVHALHQKYGHIVRIAPDVVDISSIPAAREIHRIASPFLKSPWYRLLTRKDGESIFSTTDPEYHRRHRRLLSSPLSEANLRTVEPLVKSRVQLAMSRIREEALSPRGVADIYKWIFFMATDIIGELSFGDSFRMLEVGKKNQYIADLETVAKIGGIRATFPVTMKVATFLPLSIFKEVVVSTDRILDYAMQSIDRYKSHLAMNPDQPKPTLFTKLYAASKVKEGEGECFSDREIRNDAQSFIVAGSDTTANTLVYLIWSVLKNSEIQERLVTELDALVKTLEIEEGIKDGLSDEHLRDLPYMNQVINEALRLYPVVPSGLPRVVPEKGSTLAGHWLPGGATVTTQLYSLQRDSEVFEHPESPDPSFAVLLLTNRLRWIAPRPDGIAPCNSVLLPLFSDGENVSA</sequence>
<comment type="cofactor">
    <cofactor evidence="1">
        <name>heme</name>
        <dbReference type="ChEBI" id="CHEBI:30413"/>
    </cofactor>
</comment>
<dbReference type="PANTHER" id="PTHR24305:SF96">
    <property type="entry name" value="CYTOCHROME P450 MONOOXYGENASE STCB-RELATED"/>
    <property type="match status" value="1"/>
</dbReference>
<evidence type="ECO:0000256" key="6">
    <source>
        <dbReference type="ARBA" id="ARBA00022679"/>
    </source>
</evidence>
<comment type="similarity">
    <text evidence="3">Belongs to the cytochrome P450 family.</text>
</comment>
<dbReference type="PRINTS" id="PR00385">
    <property type="entry name" value="P450"/>
</dbReference>
<dbReference type="STRING" id="1036611.A0A1L9P3X2"/>
<dbReference type="OrthoDB" id="1470350at2759"/>
<accession>A0A1L9P3X2</accession>
<dbReference type="GO" id="GO:0004497">
    <property type="term" value="F:monooxygenase activity"/>
    <property type="evidence" value="ECO:0007669"/>
    <property type="project" value="InterPro"/>
</dbReference>
<evidence type="ECO:0000256" key="1">
    <source>
        <dbReference type="ARBA" id="ARBA00001971"/>
    </source>
</evidence>
<dbReference type="Gene3D" id="3.90.550.10">
    <property type="entry name" value="Spore Coat Polysaccharide Biosynthesis Protein SpsA, Chain A"/>
    <property type="match status" value="1"/>
</dbReference>
<proteinExistence type="inferred from homology"/>
<dbReference type="GeneID" id="63721279"/>
<protein>
    <recommendedName>
        <fullName evidence="11">Cytochrome P450</fullName>
    </recommendedName>
</protein>
<evidence type="ECO:0000256" key="3">
    <source>
        <dbReference type="ARBA" id="ARBA00010617"/>
    </source>
</evidence>
<dbReference type="AlphaFoldDB" id="A0A1L9P3X2"/>
<keyword evidence="6" id="KW-0808">Transferase</keyword>
<dbReference type="InterPro" id="IPR001128">
    <property type="entry name" value="Cyt_P450"/>
</dbReference>
<reference evidence="10" key="1">
    <citation type="journal article" date="2017" name="Genome Biol.">
        <title>Comparative genomics reveals high biological diversity and specific adaptations in the industrially and medically important fungal genus Aspergillus.</title>
        <authorList>
            <person name="de Vries R.P."/>
            <person name="Riley R."/>
            <person name="Wiebenga A."/>
            <person name="Aguilar-Osorio G."/>
            <person name="Amillis S."/>
            <person name="Uchima C.A."/>
            <person name="Anderluh G."/>
            <person name="Asadollahi M."/>
            <person name="Askin M."/>
            <person name="Barry K."/>
            <person name="Battaglia E."/>
            <person name="Bayram O."/>
            <person name="Benocci T."/>
            <person name="Braus-Stromeyer S.A."/>
            <person name="Caldana C."/>
            <person name="Canovas D."/>
            <person name="Cerqueira G.C."/>
            <person name="Chen F."/>
            <person name="Chen W."/>
            <person name="Choi C."/>
            <person name="Clum A."/>
            <person name="Dos Santos R.A."/>
            <person name="Damasio A.R."/>
            <person name="Diallinas G."/>
            <person name="Emri T."/>
            <person name="Fekete E."/>
            <person name="Flipphi M."/>
            <person name="Freyberg S."/>
            <person name="Gallo A."/>
            <person name="Gournas C."/>
            <person name="Habgood R."/>
            <person name="Hainaut M."/>
            <person name="Harispe M.L."/>
            <person name="Henrissat B."/>
            <person name="Hilden K.S."/>
            <person name="Hope R."/>
            <person name="Hossain A."/>
            <person name="Karabika E."/>
            <person name="Karaffa L."/>
            <person name="Karanyi Z."/>
            <person name="Krasevec N."/>
            <person name="Kuo A."/>
            <person name="Kusch H."/>
            <person name="LaButti K."/>
            <person name="Lagendijk E.L."/>
            <person name="Lapidus A."/>
            <person name="Levasseur A."/>
            <person name="Lindquist E."/>
            <person name="Lipzen A."/>
            <person name="Logrieco A.F."/>
            <person name="MacCabe A."/>
            <person name="Maekelae M.R."/>
            <person name="Malavazi I."/>
            <person name="Melin P."/>
            <person name="Meyer V."/>
            <person name="Mielnichuk N."/>
            <person name="Miskei M."/>
            <person name="Molnar A.P."/>
            <person name="Mule G."/>
            <person name="Ngan C.Y."/>
            <person name="Orejas M."/>
            <person name="Orosz E."/>
            <person name="Ouedraogo J.P."/>
            <person name="Overkamp K.M."/>
            <person name="Park H.-S."/>
            <person name="Perrone G."/>
            <person name="Piumi F."/>
            <person name="Punt P.J."/>
            <person name="Ram A.F."/>
            <person name="Ramon A."/>
            <person name="Rauscher S."/>
            <person name="Record E."/>
            <person name="Riano-Pachon D.M."/>
            <person name="Robert V."/>
            <person name="Roehrig J."/>
            <person name="Ruller R."/>
            <person name="Salamov A."/>
            <person name="Salih N.S."/>
            <person name="Samson R.A."/>
            <person name="Sandor E."/>
            <person name="Sanguinetti M."/>
            <person name="Schuetze T."/>
            <person name="Sepcic K."/>
            <person name="Shelest E."/>
            <person name="Sherlock G."/>
            <person name="Sophianopoulou V."/>
            <person name="Squina F.M."/>
            <person name="Sun H."/>
            <person name="Susca A."/>
            <person name="Todd R.B."/>
            <person name="Tsang A."/>
            <person name="Unkles S.E."/>
            <person name="van de Wiele N."/>
            <person name="van Rossen-Uffink D."/>
            <person name="Oliveira J.V."/>
            <person name="Vesth T.C."/>
            <person name="Visser J."/>
            <person name="Yu J.-H."/>
            <person name="Zhou M."/>
            <person name="Andersen M.R."/>
            <person name="Archer D.B."/>
            <person name="Baker S.E."/>
            <person name="Benoit I."/>
            <person name="Brakhage A.A."/>
            <person name="Braus G.H."/>
            <person name="Fischer R."/>
            <person name="Frisvad J.C."/>
            <person name="Goldman G.H."/>
            <person name="Houbraken J."/>
            <person name="Oakley B."/>
            <person name="Pocsi I."/>
            <person name="Scazzocchio C."/>
            <person name="Seiboth B."/>
            <person name="vanKuyk P.A."/>
            <person name="Wortman J."/>
            <person name="Dyer P.S."/>
            <person name="Grigoriev I.V."/>
        </authorList>
    </citation>
    <scope>NUCLEOTIDE SEQUENCE [LARGE SCALE GENOMIC DNA]</scope>
    <source>
        <strain evidence="10">CBS 583.65</strain>
    </source>
</reference>
<name>A0A1L9P3X2_ASPVE</name>
<evidence type="ECO:0000313" key="9">
    <source>
        <dbReference type="EMBL" id="OJI96219.1"/>
    </source>
</evidence>
<evidence type="ECO:0008006" key="11">
    <source>
        <dbReference type="Google" id="ProtNLM"/>
    </source>
</evidence>
<dbReference type="Proteomes" id="UP000184073">
    <property type="component" value="Unassembled WGS sequence"/>
</dbReference>
<dbReference type="GO" id="GO:0016757">
    <property type="term" value="F:glycosyltransferase activity"/>
    <property type="evidence" value="ECO:0007669"/>
    <property type="project" value="UniProtKB-KW"/>
</dbReference>
<evidence type="ECO:0000313" key="10">
    <source>
        <dbReference type="Proteomes" id="UP000184073"/>
    </source>
</evidence>
<dbReference type="GO" id="GO:0005506">
    <property type="term" value="F:iron ion binding"/>
    <property type="evidence" value="ECO:0007669"/>
    <property type="project" value="InterPro"/>
</dbReference>
<keyword evidence="5" id="KW-0328">Glycosyltransferase</keyword>
<evidence type="ECO:0000256" key="7">
    <source>
        <dbReference type="ARBA" id="ARBA00023002"/>
    </source>
</evidence>
<evidence type="ECO:0000256" key="2">
    <source>
        <dbReference type="ARBA" id="ARBA00005664"/>
    </source>
</evidence>
<dbReference type="Pfam" id="PF05637">
    <property type="entry name" value="Glyco_transf_34"/>
    <property type="match status" value="1"/>
</dbReference>
<dbReference type="SUPFAM" id="SSF48264">
    <property type="entry name" value="Cytochrome P450"/>
    <property type="match status" value="1"/>
</dbReference>
<dbReference type="PRINTS" id="PR00463">
    <property type="entry name" value="EP450I"/>
</dbReference>
<comment type="similarity">
    <text evidence="2">Belongs to the glycosyltransferase 34 family.</text>
</comment>
<feature type="chain" id="PRO_5012973591" description="Cytochrome P450" evidence="8">
    <location>
        <begin position="29"/>
        <end position="830"/>
    </location>
</feature>
<dbReference type="InterPro" id="IPR002401">
    <property type="entry name" value="Cyt_P450_E_grp-I"/>
</dbReference>
<dbReference type="InterPro" id="IPR050121">
    <property type="entry name" value="Cytochrome_P450_monoxygenase"/>
</dbReference>
<dbReference type="Pfam" id="PF00067">
    <property type="entry name" value="p450"/>
    <property type="match status" value="1"/>
</dbReference>
<dbReference type="GO" id="GO:0016705">
    <property type="term" value="F:oxidoreductase activity, acting on paired donors, with incorporation or reduction of molecular oxygen"/>
    <property type="evidence" value="ECO:0007669"/>
    <property type="project" value="InterPro"/>
</dbReference>
<keyword evidence="4" id="KW-0479">Metal-binding</keyword>
<dbReference type="GO" id="GO:0016020">
    <property type="term" value="C:membrane"/>
    <property type="evidence" value="ECO:0007669"/>
    <property type="project" value="InterPro"/>
</dbReference>
<dbReference type="Gene3D" id="1.10.630.10">
    <property type="entry name" value="Cytochrome P450"/>
    <property type="match status" value="1"/>
</dbReference>
<dbReference type="EMBL" id="KV878125">
    <property type="protein sequence ID" value="OJI96219.1"/>
    <property type="molecule type" value="Genomic_DNA"/>
</dbReference>
<dbReference type="InterPro" id="IPR029044">
    <property type="entry name" value="Nucleotide-diphossugar_trans"/>
</dbReference>
<dbReference type="VEuPathDB" id="FungiDB:ASPVEDRAFT_120096"/>
<keyword evidence="4" id="KW-0349">Heme</keyword>
<feature type="signal peptide" evidence="8">
    <location>
        <begin position="1"/>
        <end position="28"/>
    </location>
</feature>
<evidence type="ECO:0000256" key="5">
    <source>
        <dbReference type="ARBA" id="ARBA00022676"/>
    </source>
</evidence>
<dbReference type="GO" id="GO:0020037">
    <property type="term" value="F:heme binding"/>
    <property type="evidence" value="ECO:0007669"/>
    <property type="project" value="InterPro"/>
</dbReference>
<dbReference type="PANTHER" id="PTHR24305">
    <property type="entry name" value="CYTOCHROME P450"/>
    <property type="match status" value="1"/>
</dbReference>
<dbReference type="SUPFAM" id="SSF53448">
    <property type="entry name" value="Nucleotide-diphospho-sugar transferases"/>
    <property type="match status" value="1"/>
</dbReference>
<gene>
    <name evidence="9" type="ORF">ASPVEDRAFT_120096</name>
</gene>